<proteinExistence type="predicted"/>
<feature type="compositionally biased region" description="Polar residues" evidence="1">
    <location>
        <begin position="11"/>
        <end position="21"/>
    </location>
</feature>
<reference evidence="3" key="2">
    <citation type="journal article" date="2017" name="Nat. Plants">
        <title>The Aegilops tauschii genome reveals multiple impacts of transposons.</title>
        <authorList>
            <person name="Zhao G."/>
            <person name="Zou C."/>
            <person name="Li K."/>
            <person name="Wang K."/>
            <person name="Li T."/>
            <person name="Gao L."/>
            <person name="Zhang X."/>
            <person name="Wang H."/>
            <person name="Yang Z."/>
            <person name="Liu X."/>
            <person name="Jiang W."/>
            <person name="Mao L."/>
            <person name="Kong X."/>
            <person name="Jiao Y."/>
            <person name="Jia J."/>
        </authorList>
    </citation>
    <scope>NUCLEOTIDE SEQUENCE [LARGE SCALE GENOMIC DNA]</scope>
    <source>
        <strain evidence="3">cv. AL8/78</strain>
    </source>
</reference>
<organism evidence="2 3">
    <name type="scientific">Aegilops tauschii subsp. strangulata</name>
    <name type="common">Goatgrass</name>
    <dbReference type="NCBI Taxonomy" id="200361"/>
    <lineage>
        <taxon>Eukaryota</taxon>
        <taxon>Viridiplantae</taxon>
        <taxon>Streptophyta</taxon>
        <taxon>Embryophyta</taxon>
        <taxon>Tracheophyta</taxon>
        <taxon>Spermatophyta</taxon>
        <taxon>Magnoliopsida</taxon>
        <taxon>Liliopsida</taxon>
        <taxon>Poales</taxon>
        <taxon>Poaceae</taxon>
        <taxon>BOP clade</taxon>
        <taxon>Pooideae</taxon>
        <taxon>Triticodae</taxon>
        <taxon>Triticeae</taxon>
        <taxon>Triticinae</taxon>
        <taxon>Aegilops</taxon>
    </lineage>
</organism>
<evidence type="ECO:0000313" key="2">
    <source>
        <dbReference type="EnsemblPlants" id="AET7Gv20155800.1"/>
    </source>
</evidence>
<reference evidence="3" key="1">
    <citation type="journal article" date="2014" name="Science">
        <title>Ancient hybridizations among the ancestral genomes of bread wheat.</title>
        <authorList>
            <consortium name="International Wheat Genome Sequencing Consortium,"/>
            <person name="Marcussen T."/>
            <person name="Sandve S.R."/>
            <person name="Heier L."/>
            <person name="Spannagl M."/>
            <person name="Pfeifer M."/>
            <person name="Jakobsen K.S."/>
            <person name="Wulff B.B."/>
            <person name="Steuernagel B."/>
            <person name="Mayer K.F."/>
            <person name="Olsen O.A."/>
        </authorList>
    </citation>
    <scope>NUCLEOTIDE SEQUENCE [LARGE SCALE GENOMIC DNA]</scope>
    <source>
        <strain evidence="3">cv. AL8/78</strain>
    </source>
</reference>
<dbReference type="EnsemblPlants" id="AET7Gv20155800.2">
    <property type="protein sequence ID" value="AET7Gv20155800.2"/>
    <property type="gene ID" value="AET7Gv20155800"/>
</dbReference>
<accession>A0A453QJD3</accession>
<evidence type="ECO:0000256" key="1">
    <source>
        <dbReference type="SAM" id="MobiDB-lite"/>
    </source>
</evidence>
<dbReference type="Gramene" id="AET7Gv20155800.1">
    <property type="protein sequence ID" value="AET7Gv20155800.1"/>
    <property type="gene ID" value="AET7Gv20155800"/>
</dbReference>
<evidence type="ECO:0000313" key="3">
    <source>
        <dbReference type="Proteomes" id="UP000015105"/>
    </source>
</evidence>
<protein>
    <submittedName>
        <fullName evidence="2">Uncharacterized protein</fullName>
    </submittedName>
</protein>
<dbReference type="Gramene" id="AET7Gv20155800.3">
    <property type="protein sequence ID" value="AET7Gv20155800.3"/>
    <property type="gene ID" value="AET7Gv20155800"/>
</dbReference>
<keyword evidence="3" id="KW-1185">Reference proteome</keyword>
<dbReference type="Gramene" id="AET7Gv20155800.2">
    <property type="protein sequence ID" value="AET7Gv20155800.2"/>
    <property type="gene ID" value="AET7Gv20155800"/>
</dbReference>
<dbReference type="EnsemblPlants" id="AET7Gv20155800.3">
    <property type="protein sequence ID" value="AET7Gv20155800.3"/>
    <property type="gene ID" value="AET7Gv20155800"/>
</dbReference>
<feature type="region of interest" description="Disordered" evidence="1">
    <location>
        <begin position="1"/>
        <end position="22"/>
    </location>
</feature>
<name>A0A453QJD3_AEGTS</name>
<dbReference type="EnsemblPlants" id="AET7Gv20155800.1">
    <property type="protein sequence ID" value="AET7Gv20155800.1"/>
    <property type="gene ID" value="AET7Gv20155800"/>
</dbReference>
<reference evidence="2" key="5">
    <citation type="journal article" date="2021" name="G3 (Bethesda)">
        <title>Aegilops tauschii genome assembly Aet v5.0 features greater sequence contiguity and improved annotation.</title>
        <authorList>
            <person name="Wang L."/>
            <person name="Zhu T."/>
            <person name="Rodriguez J.C."/>
            <person name="Deal K.R."/>
            <person name="Dubcovsky J."/>
            <person name="McGuire P.E."/>
            <person name="Lux T."/>
            <person name="Spannagl M."/>
            <person name="Mayer K.F.X."/>
            <person name="Baldrich P."/>
            <person name="Meyers B.C."/>
            <person name="Huo N."/>
            <person name="Gu Y.Q."/>
            <person name="Zhou H."/>
            <person name="Devos K.M."/>
            <person name="Bennetzen J.L."/>
            <person name="Unver T."/>
            <person name="Budak H."/>
            <person name="Gulick P.J."/>
            <person name="Galiba G."/>
            <person name="Kalapos B."/>
            <person name="Nelson D.R."/>
            <person name="Li P."/>
            <person name="You F.M."/>
            <person name="Luo M.C."/>
            <person name="Dvorak J."/>
        </authorList>
    </citation>
    <scope>NUCLEOTIDE SEQUENCE [LARGE SCALE GENOMIC DNA]</scope>
    <source>
        <strain evidence="2">cv. AL8/78</strain>
    </source>
</reference>
<dbReference type="Proteomes" id="UP000015105">
    <property type="component" value="Chromosome 7D"/>
</dbReference>
<reference evidence="2" key="4">
    <citation type="submission" date="2019-03" db="UniProtKB">
        <authorList>
            <consortium name="EnsemblPlants"/>
        </authorList>
    </citation>
    <scope>IDENTIFICATION</scope>
</reference>
<reference evidence="2" key="3">
    <citation type="journal article" date="2017" name="Nature">
        <title>Genome sequence of the progenitor of the wheat D genome Aegilops tauschii.</title>
        <authorList>
            <person name="Luo M.C."/>
            <person name="Gu Y.Q."/>
            <person name="Puiu D."/>
            <person name="Wang H."/>
            <person name="Twardziok S.O."/>
            <person name="Deal K.R."/>
            <person name="Huo N."/>
            <person name="Zhu T."/>
            <person name="Wang L."/>
            <person name="Wang Y."/>
            <person name="McGuire P.E."/>
            <person name="Liu S."/>
            <person name="Long H."/>
            <person name="Ramasamy R.K."/>
            <person name="Rodriguez J.C."/>
            <person name="Van S.L."/>
            <person name="Yuan L."/>
            <person name="Wang Z."/>
            <person name="Xia Z."/>
            <person name="Xiao L."/>
            <person name="Anderson O.D."/>
            <person name="Ouyang S."/>
            <person name="Liang Y."/>
            <person name="Zimin A.V."/>
            <person name="Pertea G."/>
            <person name="Qi P."/>
            <person name="Bennetzen J.L."/>
            <person name="Dai X."/>
            <person name="Dawson M.W."/>
            <person name="Muller H.G."/>
            <person name="Kugler K."/>
            <person name="Rivarola-Duarte L."/>
            <person name="Spannagl M."/>
            <person name="Mayer K.F.X."/>
            <person name="Lu F.H."/>
            <person name="Bevan M.W."/>
            <person name="Leroy P."/>
            <person name="Li P."/>
            <person name="You F.M."/>
            <person name="Sun Q."/>
            <person name="Liu Z."/>
            <person name="Lyons E."/>
            <person name="Wicker T."/>
            <person name="Salzberg S.L."/>
            <person name="Devos K.M."/>
            <person name="Dvorak J."/>
        </authorList>
    </citation>
    <scope>NUCLEOTIDE SEQUENCE [LARGE SCALE GENOMIC DNA]</scope>
    <source>
        <strain evidence="2">cv. AL8/78</strain>
    </source>
</reference>
<sequence>PPPSHRPCPTSGRQPRHNVSLSARRKEIAALPKSQADPRHRRQSSTAAAAAAARRCRRCTRARGGCCCRLLLLLRLGAVRREVAQIQGLCAQMDRLWRSIPAKGQRGLNPI</sequence>
<dbReference type="AlphaFoldDB" id="A0A453QJD3"/>